<dbReference type="EMBL" id="AWWV01013418">
    <property type="protein sequence ID" value="OMO61634.1"/>
    <property type="molecule type" value="Genomic_DNA"/>
</dbReference>
<dbReference type="InterPro" id="IPR048419">
    <property type="entry name" value="Topless_Znf"/>
</dbReference>
<keyword evidence="1 3" id="KW-0853">WD repeat</keyword>
<accession>A0A1R3GU49</accession>
<gene>
    <name evidence="6" type="ORF">CCACVL1_23363</name>
</gene>
<feature type="compositionally biased region" description="Polar residues" evidence="4">
    <location>
        <begin position="1065"/>
        <end position="1081"/>
    </location>
</feature>
<feature type="repeat" description="WD" evidence="3">
    <location>
        <begin position="575"/>
        <end position="610"/>
    </location>
</feature>
<dbReference type="SMART" id="SM00668">
    <property type="entry name" value="CTLH"/>
    <property type="match status" value="1"/>
</dbReference>
<evidence type="ECO:0000256" key="3">
    <source>
        <dbReference type="PROSITE-ProRule" id="PRU00221"/>
    </source>
</evidence>
<dbReference type="PANTHER" id="PTHR44083">
    <property type="entry name" value="TOPLESS-RELATED PROTEIN 1-RELATED"/>
    <property type="match status" value="1"/>
</dbReference>
<dbReference type="InterPro" id="IPR015943">
    <property type="entry name" value="WD40/YVTN_repeat-like_dom_sf"/>
</dbReference>
<keyword evidence="7" id="KW-1185">Reference proteome</keyword>
<dbReference type="SMART" id="SM00667">
    <property type="entry name" value="LisH"/>
    <property type="match status" value="1"/>
</dbReference>
<dbReference type="InterPro" id="IPR027728">
    <property type="entry name" value="Topless_fam"/>
</dbReference>
<feature type="domain" description="CTLH" evidence="5">
    <location>
        <begin position="36"/>
        <end position="93"/>
    </location>
</feature>
<organism evidence="6 7">
    <name type="scientific">Corchorus capsularis</name>
    <name type="common">Jute</name>
    <dbReference type="NCBI Taxonomy" id="210143"/>
    <lineage>
        <taxon>Eukaryota</taxon>
        <taxon>Viridiplantae</taxon>
        <taxon>Streptophyta</taxon>
        <taxon>Embryophyta</taxon>
        <taxon>Tracheophyta</taxon>
        <taxon>Spermatophyta</taxon>
        <taxon>Magnoliopsida</taxon>
        <taxon>eudicotyledons</taxon>
        <taxon>Gunneridae</taxon>
        <taxon>Pentapetalae</taxon>
        <taxon>rosids</taxon>
        <taxon>malvids</taxon>
        <taxon>Malvales</taxon>
        <taxon>Malvaceae</taxon>
        <taxon>Grewioideae</taxon>
        <taxon>Apeibeae</taxon>
        <taxon>Corchorus</taxon>
    </lineage>
</organism>
<dbReference type="STRING" id="210143.A0A1R3GU49"/>
<evidence type="ECO:0000256" key="1">
    <source>
        <dbReference type="ARBA" id="ARBA00022574"/>
    </source>
</evidence>
<dbReference type="Proteomes" id="UP000188268">
    <property type="component" value="Unassembled WGS sequence"/>
</dbReference>
<dbReference type="PROSITE" id="PS50294">
    <property type="entry name" value="WD_REPEATS_REGION"/>
    <property type="match status" value="2"/>
</dbReference>
<feature type="region of interest" description="Disordered" evidence="4">
    <location>
        <begin position="1060"/>
        <end position="1081"/>
    </location>
</feature>
<evidence type="ECO:0000256" key="2">
    <source>
        <dbReference type="ARBA" id="ARBA00022737"/>
    </source>
</evidence>
<dbReference type="Gramene" id="OMO61634">
    <property type="protein sequence ID" value="OMO61634"/>
    <property type="gene ID" value="CCACVL1_23363"/>
</dbReference>
<protein>
    <recommendedName>
        <fullName evidence="5">CTLH domain-containing protein</fullName>
    </recommendedName>
</protein>
<dbReference type="InterPro" id="IPR006595">
    <property type="entry name" value="CTLH_C"/>
</dbReference>
<sequence length="1081" mass="119866">MTTSLSRDLIFLILQFLDEEKYKESIHILEQESGLFFSTKYFEELILAGKWQEAEKYLSAFTRIDDNRYSMKTFFEIRKQKYLEALDKQDRATALNILNKDLKVFSSFNEDLFNEMTHLLTLDNFRENEQLANYRDAKTARAVMMVELKKLLEANPLFRDKLQFPTIKNSRLRMLINQSLNWQHSLCPNPRQNPDIRTLLVDHSCRNSSDPYPQIASSNQLMAPAQRPEGFVPMAANGPFPPTSTPLQTPLNAWVSPPSSSMSHPVVPGGGVALTAPTIPAAVSRGLGDFDNMAKPRLPAVPDRIMLPGMSSSQNNGLQINMTEDLPKTVARVLNIGSAPTTMDFHPVHQNLLLVGTNNGEISLWEVRSGEKLVSKNFQVWDIGASSMPLKAALIKDPSVSVRRILWSPDGSLIGVAYSKHMLQLYTYFGGSDIRQHLEIDSHIGAVNDLAFCNPNKQPAVITCGDDKTIRVWDLATGTKLFTFEGHEAAVHSVCPHFKENVHFVFSTSVDGMIKAWLYDVMGSRVDYYAPNHSCATMAYSTNGKRLFSCGTTKDGESHIVEWNEIDGTVKRAYQGFHKRSLGVVQFDTSKNRFLAAGDDFSVKFWDMDNCLPLTTIDAEGGLPATPRVRFNKEGCLLAVSANDNKIKILATADSLRLIRASDTNSHIAMRPSSDAPPKNGDLKRMEDTRPRSAEELKPTKVHKLSEISTPAQVRTLKLSSHVKTDKISRLIYTNSGTAILALAFDATHLLWKWPRGDLNLNGKATTKVSPQLLQPTSGILMVNDRANGNPDEIMPCFALSKNDSYVMSASGGKISLFNMLTFKTMVAFMAPPPMATSLAFHPQDNNIVAIGMDDSAVHIYNVRSDEVKTKLQGHNKRITGLAFSHVLNTLVSAGADAQLVVWDSGLWEKQKACFLQSPATRANLNTQVQFHHDHIHLLVVNETQLAIYEMRKVECVKQWVKGENSAPISHATFSCDSQFIYSSFLDGKVRIFSASNLQVKCQINPTAYLPADISPAGCHPLVVAAHPQEANQFAIGLSDGSVYVFEPIESEGRWDAVQRLENGGPSTSASPSTAMDQSQG</sequence>
<keyword evidence="2" id="KW-0677">Repeat</keyword>
<evidence type="ECO:0000313" key="7">
    <source>
        <dbReference type="Proteomes" id="UP000188268"/>
    </source>
</evidence>
<dbReference type="AlphaFoldDB" id="A0A1R3GU49"/>
<dbReference type="InterPro" id="IPR006594">
    <property type="entry name" value="LisH"/>
</dbReference>
<dbReference type="PROSITE" id="PS50896">
    <property type="entry name" value="LISH"/>
    <property type="match status" value="1"/>
</dbReference>
<dbReference type="Pfam" id="PF21889">
    <property type="entry name" value="TPR1-like_2nd"/>
    <property type="match status" value="1"/>
</dbReference>
<feature type="repeat" description="WD" evidence="3">
    <location>
        <begin position="440"/>
        <end position="483"/>
    </location>
</feature>
<dbReference type="InterPro" id="IPR019775">
    <property type="entry name" value="WD40_repeat_CS"/>
</dbReference>
<dbReference type="GO" id="GO:0006355">
    <property type="term" value="P:regulation of DNA-templated transcription"/>
    <property type="evidence" value="ECO:0007669"/>
    <property type="project" value="InterPro"/>
</dbReference>
<reference evidence="6 7" key="1">
    <citation type="submission" date="2013-09" db="EMBL/GenBank/DDBJ databases">
        <title>Corchorus capsularis genome sequencing.</title>
        <authorList>
            <person name="Alam M."/>
            <person name="Haque M.S."/>
            <person name="Islam M.S."/>
            <person name="Emdad E.M."/>
            <person name="Islam M.M."/>
            <person name="Ahmed B."/>
            <person name="Halim A."/>
            <person name="Hossen Q.M.M."/>
            <person name="Hossain M.Z."/>
            <person name="Ahmed R."/>
            <person name="Khan M.M."/>
            <person name="Islam R."/>
            <person name="Rashid M.M."/>
            <person name="Khan S.A."/>
            <person name="Rahman M.S."/>
            <person name="Alam M."/>
        </authorList>
    </citation>
    <scope>NUCLEOTIDE SEQUENCE [LARGE SCALE GENOMIC DNA]</scope>
    <source>
        <strain evidence="7">cv. CVL-1</strain>
        <tissue evidence="6">Whole seedling</tissue>
    </source>
</reference>
<dbReference type="SMART" id="SM00320">
    <property type="entry name" value="WD40"/>
    <property type="match status" value="12"/>
</dbReference>
<dbReference type="Pfam" id="PF17814">
    <property type="entry name" value="LisH_TPL"/>
    <property type="match status" value="1"/>
</dbReference>
<dbReference type="Gene3D" id="2.130.10.10">
    <property type="entry name" value="YVTN repeat-like/Quinoprotein amine dehydrogenase"/>
    <property type="match status" value="4"/>
</dbReference>
<dbReference type="PANTHER" id="PTHR44083:SF46">
    <property type="entry name" value="CTLH DOMAIN-CONTAINING PROTEIN"/>
    <property type="match status" value="1"/>
</dbReference>
<dbReference type="InterPro" id="IPR054532">
    <property type="entry name" value="TPL_SMU1_LisH-like"/>
</dbReference>
<dbReference type="Pfam" id="PF21359">
    <property type="entry name" value="zf_topless"/>
    <property type="match status" value="1"/>
</dbReference>
<dbReference type="OMA" id="HLLWRWP"/>
<feature type="compositionally biased region" description="Basic and acidic residues" evidence="4">
    <location>
        <begin position="681"/>
        <end position="698"/>
    </location>
</feature>
<dbReference type="PROSITE" id="PS00678">
    <property type="entry name" value="WD_REPEATS_1"/>
    <property type="match status" value="1"/>
</dbReference>
<dbReference type="Pfam" id="PF00400">
    <property type="entry name" value="WD40"/>
    <property type="match status" value="4"/>
</dbReference>
<dbReference type="PROSITE" id="PS50897">
    <property type="entry name" value="CTLH"/>
    <property type="match status" value="1"/>
</dbReference>
<dbReference type="PROSITE" id="PS50082">
    <property type="entry name" value="WD_REPEATS_2"/>
    <property type="match status" value="3"/>
</dbReference>
<comment type="caution">
    <text evidence="6">The sequence shown here is derived from an EMBL/GenBank/DDBJ whole genome shotgun (WGS) entry which is preliminary data.</text>
</comment>
<dbReference type="InterPro" id="IPR036322">
    <property type="entry name" value="WD40_repeat_dom_sf"/>
</dbReference>
<name>A0A1R3GU49_COCAP</name>
<dbReference type="InterPro" id="IPR054080">
    <property type="entry name" value="TPR1-like_2nd"/>
</dbReference>
<dbReference type="SUPFAM" id="SSF50978">
    <property type="entry name" value="WD40 repeat-like"/>
    <property type="match status" value="2"/>
</dbReference>
<feature type="repeat" description="WD" evidence="3">
    <location>
        <begin position="872"/>
        <end position="904"/>
    </location>
</feature>
<dbReference type="InterPro" id="IPR001680">
    <property type="entry name" value="WD40_rpt"/>
</dbReference>
<feature type="region of interest" description="Disordered" evidence="4">
    <location>
        <begin position="668"/>
        <end position="698"/>
    </location>
</feature>
<evidence type="ECO:0000259" key="5">
    <source>
        <dbReference type="PROSITE" id="PS50897"/>
    </source>
</evidence>
<dbReference type="OrthoDB" id="6262491at2759"/>
<evidence type="ECO:0000256" key="4">
    <source>
        <dbReference type="SAM" id="MobiDB-lite"/>
    </source>
</evidence>
<proteinExistence type="predicted"/>
<evidence type="ECO:0000313" key="6">
    <source>
        <dbReference type="EMBL" id="OMO61634.1"/>
    </source>
</evidence>